<name>A0ABS9E8M3_9HYPH</name>
<keyword evidence="5 8" id="KW-0812">Transmembrane</keyword>
<dbReference type="InterPro" id="IPR035906">
    <property type="entry name" value="MetI-like_sf"/>
</dbReference>
<feature type="transmembrane region" description="Helical" evidence="8">
    <location>
        <begin position="173"/>
        <end position="198"/>
    </location>
</feature>
<evidence type="ECO:0000256" key="1">
    <source>
        <dbReference type="ARBA" id="ARBA00004651"/>
    </source>
</evidence>
<keyword evidence="3 8" id="KW-0813">Transport</keyword>
<evidence type="ECO:0000256" key="4">
    <source>
        <dbReference type="ARBA" id="ARBA00022475"/>
    </source>
</evidence>
<keyword evidence="7 8" id="KW-0472">Membrane</keyword>
<organism evidence="10 11">
    <name type="scientific">Maritalea mediterranea</name>
    <dbReference type="NCBI Taxonomy" id="2909667"/>
    <lineage>
        <taxon>Bacteria</taxon>
        <taxon>Pseudomonadati</taxon>
        <taxon>Pseudomonadota</taxon>
        <taxon>Alphaproteobacteria</taxon>
        <taxon>Hyphomicrobiales</taxon>
        <taxon>Devosiaceae</taxon>
        <taxon>Maritalea</taxon>
    </lineage>
</organism>
<dbReference type="Proteomes" id="UP001201217">
    <property type="component" value="Unassembled WGS sequence"/>
</dbReference>
<accession>A0ABS9E8M3</accession>
<comment type="similarity">
    <text evidence="2">Belongs to the binding-protein-dependent transport system permease family. CysTW subfamily.</text>
</comment>
<keyword evidence="11" id="KW-1185">Reference proteome</keyword>
<comment type="caution">
    <text evidence="10">The sequence shown here is derived from an EMBL/GenBank/DDBJ whole genome shotgun (WGS) entry which is preliminary data.</text>
</comment>
<dbReference type="RefSeq" id="WP_236114784.1">
    <property type="nucleotide sequence ID" value="NZ_JAKGTI010000002.1"/>
</dbReference>
<gene>
    <name evidence="10" type="ORF">L1I42_12040</name>
</gene>
<dbReference type="SUPFAM" id="SSF161098">
    <property type="entry name" value="MetI-like"/>
    <property type="match status" value="1"/>
</dbReference>
<dbReference type="PROSITE" id="PS50928">
    <property type="entry name" value="ABC_TM1"/>
    <property type="match status" value="1"/>
</dbReference>
<dbReference type="CDD" id="cd06261">
    <property type="entry name" value="TM_PBP2"/>
    <property type="match status" value="1"/>
</dbReference>
<dbReference type="InterPro" id="IPR000515">
    <property type="entry name" value="MetI-like"/>
</dbReference>
<proteinExistence type="inferred from homology"/>
<keyword evidence="4" id="KW-1003">Cell membrane</keyword>
<reference evidence="10 11" key="1">
    <citation type="submission" date="2022-01" db="EMBL/GenBank/DDBJ databases">
        <title>Maritalea mediterranea sp. nov., isolated from marine plastic residues from the Malva-rosa beach (Valencia, Spain).</title>
        <authorList>
            <person name="Vidal-Verdu A."/>
            <person name="Molina-Menor E."/>
            <person name="Pascual J."/>
            <person name="Pereto J."/>
            <person name="Porcar M."/>
        </authorList>
    </citation>
    <scope>NUCLEOTIDE SEQUENCE [LARGE SCALE GENOMIC DNA]</scope>
    <source>
        <strain evidence="10 11">P4.10X</strain>
    </source>
</reference>
<evidence type="ECO:0000256" key="3">
    <source>
        <dbReference type="ARBA" id="ARBA00022448"/>
    </source>
</evidence>
<evidence type="ECO:0000256" key="7">
    <source>
        <dbReference type="ARBA" id="ARBA00023136"/>
    </source>
</evidence>
<evidence type="ECO:0000313" key="10">
    <source>
        <dbReference type="EMBL" id="MCF4099222.1"/>
    </source>
</evidence>
<dbReference type="InterPro" id="IPR051789">
    <property type="entry name" value="Bact_Polyamine_Transport"/>
</dbReference>
<keyword evidence="6 8" id="KW-1133">Transmembrane helix</keyword>
<sequence>MRGWPLIRAWTILVYTFMFLPVAVVILLAFNANQFGAFPMTGFSFRWFVALWENDAIVRAFQTSLTLGLLTAIISTTIGVLASLALVRYDFPGKNSISTLLIAPILVPEVVLAVSLLLFLQMLNVPKSFFLLLMGHVIFTLPFVVLVVQARLVAVKKDYEEAARSLGASPIQAFFQITLPLIMPAVMAGGLFAFTISFDDITGTLFWKPGGVETVPTQIFAMLRNSISPEINALGAVMIMLTTGLPLIGIAVARWSAARRAK</sequence>
<protein>
    <submittedName>
        <fullName evidence="10">ABC transporter permease</fullName>
    </submittedName>
</protein>
<comment type="subcellular location">
    <subcellularLocation>
        <location evidence="1 8">Cell membrane</location>
        <topology evidence="1 8">Multi-pass membrane protein</topology>
    </subcellularLocation>
</comment>
<feature type="transmembrane region" description="Helical" evidence="8">
    <location>
        <begin position="65"/>
        <end position="87"/>
    </location>
</feature>
<feature type="transmembrane region" description="Helical" evidence="8">
    <location>
        <begin position="12"/>
        <end position="30"/>
    </location>
</feature>
<evidence type="ECO:0000256" key="8">
    <source>
        <dbReference type="RuleBase" id="RU363032"/>
    </source>
</evidence>
<feature type="transmembrane region" description="Helical" evidence="8">
    <location>
        <begin position="129"/>
        <end position="152"/>
    </location>
</feature>
<evidence type="ECO:0000256" key="5">
    <source>
        <dbReference type="ARBA" id="ARBA00022692"/>
    </source>
</evidence>
<evidence type="ECO:0000313" key="11">
    <source>
        <dbReference type="Proteomes" id="UP001201217"/>
    </source>
</evidence>
<dbReference type="EMBL" id="JAKGTI010000002">
    <property type="protein sequence ID" value="MCF4099222.1"/>
    <property type="molecule type" value="Genomic_DNA"/>
</dbReference>
<evidence type="ECO:0000256" key="6">
    <source>
        <dbReference type="ARBA" id="ARBA00022989"/>
    </source>
</evidence>
<feature type="transmembrane region" description="Helical" evidence="8">
    <location>
        <begin position="99"/>
        <end position="123"/>
    </location>
</feature>
<dbReference type="Pfam" id="PF00528">
    <property type="entry name" value="BPD_transp_1"/>
    <property type="match status" value="1"/>
</dbReference>
<dbReference type="PANTHER" id="PTHR43848">
    <property type="entry name" value="PUTRESCINE TRANSPORT SYSTEM PERMEASE PROTEIN POTI"/>
    <property type="match status" value="1"/>
</dbReference>
<feature type="transmembrane region" description="Helical" evidence="8">
    <location>
        <begin position="231"/>
        <end position="253"/>
    </location>
</feature>
<dbReference type="Gene3D" id="1.10.3720.10">
    <property type="entry name" value="MetI-like"/>
    <property type="match status" value="1"/>
</dbReference>
<evidence type="ECO:0000256" key="2">
    <source>
        <dbReference type="ARBA" id="ARBA00007069"/>
    </source>
</evidence>
<dbReference type="PANTHER" id="PTHR43848:SF2">
    <property type="entry name" value="PUTRESCINE TRANSPORT SYSTEM PERMEASE PROTEIN POTI"/>
    <property type="match status" value="1"/>
</dbReference>
<feature type="domain" description="ABC transmembrane type-1" evidence="9">
    <location>
        <begin position="61"/>
        <end position="249"/>
    </location>
</feature>
<evidence type="ECO:0000259" key="9">
    <source>
        <dbReference type="PROSITE" id="PS50928"/>
    </source>
</evidence>